<evidence type="ECO:0000313" key="2">
    <source>
        <dbReference type="Proteomes" id="UP001501791"/>
    </source>
</evidence>
<keyword evidence="2" id="KW-1185">Reference proteome</keyword>
<gene>
    <name evidence="1" type="ORF">GCM10009691_15740</name>
</gene>
<evidence type="ECO:0000313" key="1">
    <source>
        <dbReference type="EMBL" id="GAA1541903.1"/>
    </source>
</evidence>
<sequence>MSARACANPRAAALGRLPRRRLPDGNLAAWKALEVAHQAGKIRAIAVSNFLQADLENRLQDGAVALKAHRSLIEPCGRIIPIKRIERAPEPFGSKLALLTVATYR</sequence>
<proteinExistence type="predicted"/>
<dbReference type="EMBL" id="BAAALY010000006">
    <property type="protein sequence ID" value="GAA1541903.1"/>
    <property type="molecule type" value="Genomic_DNA"/>
</dbReference>
<protein>
    <recommendedName>
        <fullName evidence="3">Aldo/keto reductase family protein</fullName>
    </recommendedName>
</protein>
<dbReference type="InterPro" id="IPR036812">
    <property type="entry name" value="NAD(P)_OxRdtase_dom_sf"/>
</dbReference>
<reference evidence="2" key="1">
    <citation type="journal article" date="2019" name="Int. J. Syst. Evol. Microbiol.">
        <title>The Global Catalogue of Microorganisms (GCM) 10K type strain sequencing project: providing services to taxonomists for standard genome sequencing and annotation.</title>
        <authorList>
            <consortium name="The Broad Institute Genomics Platform"/>
            <consortium name="The Broad Institute Genome Sequencing Center for Infectious Disease"/>
            <person name="Wu L."/>
            <person name="Ma J."/>
        </authorList>
    </citation>
    <scope>NUCLEOTIDE SEQUENCE [LARGE SCALE GENOMIC DNA]</scope>
    <source>
        <strain evidence="2">JCM 13319</strain>
    </source>
</reference>
<name>A0ABP4MCS8_9MICO</name>
<dbReference type="Gene3D" id="3.20.20.100">
    <property type="entry name" value="NADP-dependent oxidoreductase domain"/>
    <property type="match status" value="1"/>
</dbReference>
<dbReference type="Proteomes" id="UP001501791">
    <property type="component" value="Unassembled WGS sequence"/>
</dbReference>
<accession>A0ABP4MCS8</accession>
<organism evidence="1 2">
    <name type="scientific">Brevibacterium picturae</name>
    <dbReference type="NCBI Taxonomy" id="260553"/>
    <lineage>
        <taxon>Bacteria</taxon>
        <taxon>Bacillati</taxon>
        <taxon>Actinomycetota</taxon>
        <taxon>Actinomycetes</taxon>
        <taxon>Micrococcales</taxon>
        <taxon>Brevibacteriaceae</taxon>
        <taxon>Brevibacterium</taxon>
    </lineage>
</organism>
<dbReference type="SUPFAM" id="SSF51430">
    <property type="entry name" value="NAD(P)-linked oxidoreductase"/>
    <property type="match status" value="1"/>
</dbReference>
<evidence type="ECO:0008006" key="3">
    <source>
        <dbReference type="Google" id="ProtNLM"/>
    </source>
</evidence>
<comment type="caution">
    <text evidence="1">The sequence shown here is derived from an EMBL/GenBank/DDBJ whole genome shotgun (WGS) entry which is preliminary data.</text>
</comment>